<dbReference type="Proteomes" id="UP000812966">
    <property type="component" value="Unassembled WGS sequence"/>
</dbReference>
<keyword evidence="2" id="KW-1185">Reference proteome</keyword>
<name>A0A8K0NKI2_9TREE</name>
<evidence type="ECO:0000313" key="1">
    <source>
        <dbReference type="EMBL" id="KAG7527935.1"/>
    </source>
</evidence>
<dbReference type="EMBL" id="JABELV010000218">
    <property type="protein sequence ID" value="KAG7527935.1"/>
    <property type="molecule type" value="Genomic_DNA"/>
</dbReference>
<protein>
    <submittedName>
        <fullName evidence="1">Uncharacterized protein</fullName>
    </submittedName>
</protein>
<dbReference type="AlphaFoldDB" id="A0A8K0NKI2"/>
<comment type="caution">
    <text evidence="1">The sequence shown here is derived from an EMBL/GenBank/DDBJ whole genome shotgun (WGS) entry which is preliminary data.</text>
</comment>
<gene>
    <name evidence="1" type="ORF">FFLO_06503</name>
</gene>
<reference evidence="1" key="1">
    <citation type="submission" date="2020-04" db="EMBL/GenBank/DDBJ databases">
        <title>Analysis of mating type loci in Filobasidium floriforme.</title>
        <authorList>
            <person name="Nowrousian M."/>
        </authorList>
    </citation>
    <scope>NUCLEOTIDE SEQUENCE</scope>
    <source>
        <strain evidence="1">CBS 6242</strain>
    </source>
</reference>
<proteinExistence type="predicted"/>
<organism evidence="1 2">
    <name type="scientific">Filobasidium floriforme</name>
    <dbReference type="NCBI Taxonomy" id="5210"/>
    <lineage>
        <taxon>Eukaryota</taxon>
        <taxon>Fungi</taxon>
        <taxon>Dikarya</taxon>
        <taxon>Basidiomycota</taxon>
        <taxon>Agaricomycotina</taxon>
        <taxon>Tremellomycetes</taxon>
        <taxon>Filobasidiales</taxon>
        <taxon>Filobasidiaceae</taxon>
        <taxon>Filobasidium</taxon>
    </lineage>
</organism>
<evidence type="ECO:0000313" key="2">
    <source>
        <dbReference type="Proteomes" id="UP000812966"/>
    </source>
</evidence>
<accession>A0A8K0NKI2</accession>
<sequence length="154" mass="17945">MRKRFRSIRTNRVLQSERAASRFYMFPCLFQDKKSMPLLWLSTFFFVVRAFREPVDGMAQGVSLRRLILDRERNPVRNKHPIMLEAPAALDFHAKRGSVPSGRQYGRIVPNELGRDSCLQHYCPPAPESVHISNLWSCDIASNYHHHRLNHLSS</sequence>